<dbReference type="STRING" id="7739.C3ZD56"/>
<dbReference type="EMBL" id="GG666611">
    <property type="protein sequence ID" value="EEN49567.1"/>
    <property type="molecule type" value="Genomic_DNA"/>
</dbReference>
<feature type="compositionally biased region" description="Low complexity" evidence="1">
    <location>
        <begin position="84"/>
        <end position="95"/>
    </location>
</feature>
<gene>
    <name evidence="3" type="ORF">BRAFLDRAFT_88509</name>
</gene>
<dbReference type="InterPro" id="IPR013761">
    <property type="entry name" value="SAM/pointed_sf"/>
</dbReference>
<evidence type="ECO:0000259" key="2">
    <source>
        <dbReference type="SMART" id="SM00454"/>
    </source>
</evidence>
<dbReference type="SUPFAM" id="SSF47769">
    <property type="entry name" value="SAM/Pointed domain"/>
    <property type="match status" value="1"/>
</dbReference>
<dbReference type="PANTHER" id="PTHR14454">
    <property type="entry name" value="GRB2-ASSOCIATED AND REGULATOR OF MAPK PROTEIN FAMILY MEMBER"/>
    <property type="match status" value="1"/>
</dbReference>
<evidence type="ECO:0000313" key="3">
    <source>
        <dbReference type="EMBL" id="EEN49567.1"/>
    </source>
</evidence>
<name>C3ZD56_BRAFL</name>
<dbReference type="InParanoid" id="C3ZD56"/>
<dbReference type="Gene3D" id="1.10.150.50">
    <property type="entry name" value="Transcription Factor, Ets-1"/>
    <property type="match status" value="1"/>
</dbReference>
<dbReference type="SMART" id="SM00454">
    <property type="entry name" value="SAM"/>
    <property type="match status" value="1"/>
</dbReference>
<dbReference type="InterPro" id="IPR001660">
    <property type="entry name" value="SAM"/>
</dbReference>
<dbReference type="PANTHER" id="PTHR14454:SF11">
    <property type="entry name" value="SERRANO, ISOFORM F"/>
    <property type="match status" value="1"/>
</dbReference>
<sequence>MIQMAWRCTSPGGAAAADSTQKAPQAQAKQNPLATELKNLFSQRPPPTKTTTPIRQDPHFISKGPPAIPSAAQAAHPPFGGGVKSPTLPKPTSSPANTGKVAQSPKPTSPKTPTPKPPVAPRRKTSSSSDIKSVEDPGTKPSKVTGRVSPLRAVKPVGAEVKTEDKKEEGEHMGVIHSTQRKAVSGQRETFSSLSDVPANLSQLSIKQVSNCLQLLNMAEYVPRFERDQVDGNLMCELDREMLTEMGVSRVHSMKLKKFIKGWRPNADN</sequence>
<evidence type="ECO:0000256" key="1">
    <source>
        <dbReference type="SAM" id="MobiDB-lite"/>
    </source>
</evidence>
<reference evidence="3" key="1">
    <citation type="journal article" date="2008" name="Nature">
        <title>The amphioxus genome and the evolution of the chordate karyotype.</title>
        <authorList>
            <consortium name="US DOE Joint Genome Institute (JGI-PGF)"/>
            <person name="Putnam N.H."/>
            <person name="Butts T."/>
            <person name="Ferrier D.E.K."/>
            <person name="Furlong R.F."/>
            <person name="Hellsten U."/>
            <person name="Kawashima T."/>
            <person name="Robinson-Rechavi M."/>
            <person name="Shoguchi E."/>
            <person name="Terry A."/>
            <person name="Yu J.-K."/>
            <person name="Benito-Gutierrez E.L."/>
            <person name="Dubchak I."/>
            <person name="Garcia-Fernandez J."/>
            <person name="Gibson-Brown J.J."/>
            <person name="Grigoriev I.V."/>
            <person name="Horton A.C."/>
            <person name="de Jong P.J."/>
            <person name="Jurka J."/>
            <person name="Kapitonov V.V."/>
            <person name="Kohara Y."/>
            <person name="Kuroki Y."/>
            <person name="Lindquist E."/>
            <person name="Lucas S."/>
            <person name="Osoegawa K."/>
            <person name="Pennacchio L.A."/>
            <person name="Salamov A.A."/>
            <person name="Satou Y."/>
            <person name="Sauka-Spengler T."/>
            <person name="Schmutz J."/>
            <person name="Shin-I T."/>
            <person name="Toyoda A."/>
            <person name="Bronner-Fraser M."/>
            <person name="Fujiyama A."/>
            <person name="Holland L.Z."/>
            <person name="Holland P.W.H."/>
            <person name="Satoh N."/>
            <person name="Rokhsar D.S."/>
        </authorList>
    </citation>
    <scope>NUCLEOTIDE SEQUENCE [LARGE SCALE GENOMIC DNA]</scope>
    <source>
        <strain evidence="3">S238N-H82</strain>
        <tissue evidence="3">Testes</tissue>
    </source>
</reference>
<organism>
    <name type="scientific">Branchiostoma floridae</name>
    <name type="common">Florida lancelet</name>
    <name type="synonym">Amphioxus</name>
    <dbReference type="NCBI Taxonomy" id="7739"/>
    <lineage>
        <taxon>Eukaryota</taxon>
        <taxon>Metazoa</taxon>
        <taxon>Chordata</taxon>
        <taxon>Cephalochordata</taxon>
        <taxon>Leptocardii</taxon>
        <taxon>Amphioxiformes</taxon>
        <taxon>Branchiostomatidae</taxon>
        <taxon>Branchiostoma</taxon>
    </lineage>
</organism>
<proteinExistence type="predicted"/>
<dbReference type="InterPro" id="IPR052281">
    <property type="entry name" value="GAREM"/>
</dbReference>
<feature type="region of interest" description="Disordered" evidence="1">
    <location>
        <begin position="1"/>
        <end position="174"/>
    </location>
</feature>
<feature type="domain" description="SAM" evidence="2">
    <location>
        <begin position="201"/>
        <end position="266"/>
    </location>
</feature>
<dbReference type="Pfam" id="PF00536">
    <property type="entry name" value="SAM_1"/>
    <property type="match status" value="1"/>
</dbReference>
<dbReference type="AlphaFoldDB" id="C3ZD56"/>
<protein>
    <recommendedName>
        <fullName evidence="2">SAM domain-containing protein</fullName>
    </recommendedName>
</protein>
<feature type="compositionally biased region" description="Low complexity" evidence="1">
    <location>
        <begin position="21"/>
        <end position="34"/>
    </location>
</feature>
<feature type="compositionally biased region" description="Basic and acidic residues" evidence="1">
    <location>
        <begin position="161"/>
        <end position="174"/>
    </location>
</feature>
<accession>C3ZD56</accession>
<feature type="compositionally biased region" description="Pro residues" evidence="1">
    <location>
        <begin position="107"/>
        <end position="120"/>
    </location>
</feature>